<dbReference type="AlphaFoldDB" id="A0AAE0PL77"/>
<reference evidence="2" key="2">
    <citation type="submission" date="2023-07" db="EMBL/GenBank/DDBJ databases">
        <authorList>
            <consortium name="Lawrence Berkeley National Laboratory"/>
            <person name="Haridas S."/>
            <person name="Hensen N."/>
            <person name="Bonometti L."/>
            <person name="Westerberg I."/>
            <person name="Brannstrom I.O."/>
            <person name="Guillou S."/>
            <person name="Cros-Aarteil S."/>
            <person name="Calhoun S."/>
            <person name="Kuo A."/>
            <person name="Mondo S."/>
            <person name="Pangilinan J."/>
            <person name="Riley R."/>
            <person name="LaButti K."/>
            <person name="Andreopoulos B."/>
            <person name="Lipzen A."/>
            <person name="Chen C."/>
            <person name="Yanf M."/>
            <person name="Daum C."/>
            <person name="Ng V."/>
            <person name="Clum A."/>
            <person name="Steindorff A."/>
            <person name="Ohm R."/>
            <person name="Martin F."/>
            <person name="Silar P."/>
            <person name="Natvig D."/>
            <person name="Lalanne C."/>
            <person name="Gautier V."/>
            <person name="Ament-velasquez S.L."/>
            <person name="Kruys A."/>
            <person name="Hutchinson M.I."/>
            <person name="Powell A.J."/>
            <person name="Barry K."/>
            <person name="Miller A.N."/>
            <person name="Grigoriev I.V."/>
            <person name="Debuchy R."/>
            <person name="Gladieux P."/>
            <person name="Thoren M.H."/>
            <person name="Johannesson H."/>
        </authorList>
    </citation>
    <scope>NUCLEOTIDE SEQUENCE</scope>
    <source>
        <strain evidence="2">FGSC 1904</strain>
    </source>
</reference>
<keyword evidence="1" id="KW-0472">Membrane</keyword>
<reference evidence="2" key="1">
    <citation type="journal article" date="2023" name="Mol. Phylogenet. Evol.">
        <title>Genome-scale phylogeny and comparative genomics of the fungal order Sordariales.</title>
        <authorList>
            <person name="Hensen N."/>
            <person name="Bonometti L."/>
            <person name="Westerberg I."/>
            <person name="Brannstrom I.O."/>
            <person name="Guillou S."/>
            <person name="Cros-Aarteil S."/>
            <person name="Calhoun S."/>
            <person name="Haridas S."/>
            <person name="Kuo A."/>
            <person name="Mondo S."/>
            <person name="Pangilinan J."/>
            <person name="Riley R."/>
            <person name="LaButti K."/>
            <person name="Andreopoulos B."/>
            <person name="Lipzen A."/>
            <person name="Chen C."/>
            <person name="Yan M."/>
            <person name="Daum C."/>
            <person name="Ng V."/>
            <person name="Clum A."/>
            <person name="Steindorff A."/>
            <person name="Ohm R.A."/>
            <person name="Martin F."/>
            <person name="Silar P."/>
            <person name="Natvig D.O."/>
            <person name="Lalanne C."/>
            <person name="Gautier V."/>
            <person name="Ament-Velasquez S.L."/>
            <person name="Kruys A."/>
            <person name="Hutchinson M.I."/>
            <person name="Powell A.J."/>
            <person name="Barry K."/>
            <person name="Miller A.N."/>
            <person name="Grigoriev I.V."/>
            <person name="Debuchy R."/>
            <person name="Gladieux P."/>
            <person name="Hiltunen Thoren M."/>
            <person name="Johannesson H."/>
        </authorList>
    </citation>
    <scope>NUCLEOTIDE SEQUENCE</scope>
    <source>
        <strain evidence="2">FGSC 1904</strain>
    </source>
</reference>
<keyword evidence="1" id="KW-1133">Transmembrane helix</keyword>
<feature type="transmembrane region" description="Helical" evidence="1">
    <location>
        <begin position="495"/>
        <end position="516"/>
    </location>
</feature>
<keyword evidence="1" id="KW-0812">Transmembrane</keyword>
<evidence type="ECO:0000256" key="1">
    <source>
        <dbReference type="SAM" id="Phobius"/>
    </source>
</evidence>
<protein>
    <submittedName>
        <fullName evidence="2">Uncharacterized protein</fullName>
    </submittedName>
</protein>
<dbReference type="Proteomes" id="UP001281003">
    <property type="component" value="Unassembled WGS sequence"/>
</dbReference>
<feature type="transmembrane region" description="Helical" evidence="1">
    <location>
        <begin position="89"/>
        <end position="112"/>
    </location>
</feature>
<comment type="caution">
    <text evidence="2">The sequence shown here is derived from an EMBL/GenBank/DDBJ whole genome shotgun (WGS) entry which is preliminary data.</text>
</comment>
<dbReference type="EMBL" id="JAUTDP010000002">
    <property type="protein sequence ID" value="KAK3402058.1"/>
    <property type="molecule type" value="Genomic_DNA"/>
</dbReference>
<sequence>MKSLYSALSNGRQYVDRAPSSTTDGTHEAAVIPEHSWRTGFCRRFPCIGIGVLSLSIICTAFACLTIAYCNGKAVSEWRHALQPTEILAYTSAAANWLMGLVLAEGANIFFWTKVVRGNVPLANLHYHWEAATGGWGAFKALIRRRAFRVGFATLVVAVTSLLRGPMMQRVLSVRTVQLGRAGILELGVLPTTQVWDLEPLDDYDWKHPFWDAIREYRAKAPISIPGAESCNNCTVAVELLGFEYVEATSNTLAFDFSQRPMKSNSRRDEDIFRISSDANPHYVTVSVKRKVNKGCQADITTKEYFLYPASVKYQVLLNGGNATFLSNSWKDDYIVGRRELEFSSNYTMNNRLNYFRVMVDKLWATQTTLTVAWGNVSIERTMEGVFYDPIITENAQEPQNKIQYRLHSDGLIPDLYQEERGNKCGPKYQDPVDDILNTYRELALRLAVSDALSRSEAANGAAGNSEEKSKVFQTVEFTRPFQIRVEYAADIYKLRLAIVVSLAGPLAASILYWGFWELGRDFSMSPLELANAFQAGGSARTMRVEIETDSDTDRMIAVTETEVTDADTNKRFATIFQSFSSNASAKKILRGIRQGSKEPRVQYGVLDSTKRLGFAILSSEDVTRPQENESFKGLPRYQPFFLVRIIRWFRYRCGRVGAQNQES</sequence>
<gene>
    <name evidence="2" type="ORF">B0T20DRAFT_129223</name>
</gene>
<dbReference type="PANTHER" id="PTHR37576:SF2">
    <property type="entry name" value="DEFECT AT LOW TEMPERATURE PROTEIN 1"/>
    <property type="match status" value="1"/>
</dbReference>
<feature type="transmembrane region" description="Helical" evidence="1">
    <location>
        <begin position="45"/>
        <end position="69"/>
    </location>
</feature>
<dbReference type="PANTHER" id="PTHR37576">
    <property type="entry name" value="DEFECT AT LOW TEMPERATURE PROTEIN 1"/>
    <property type="match status" value="1"/>
</dbReference>
<organism evidence="2 3">
    <name type="scientific">Sordaria brevicollis</name>
    <dbReference type="NCBI Taxonomy" id="83679"/>
    <lineage>
        <taxon>Eukaryota</taxon>
        <taxon>Fungi</taxon>
        <taxon>Dikarya</taxon>
        <taxon>Ascomycota</taxon>
        <taxon>Pezizomycotina</taxon>
        <taxon>Sordariomycetes</taxon>
        <taxon>Sordariomycetidae</taxon>
        <taxon>Sordariales</taxon>
        <taxon>Sordariaceae</taxon>
        <taxon>Sordaria</taxon>
    </lineage>
</organism>
<dbReference type="InterPro" id="IPR021514">
    <property type="entry name" value="DUF3176"/>
</dbReference>
<dbReference type="Pfam" id="PF11374">
    <property type="entry name" value="DUF3176"/>
    <property type="match status" value="1"/>
</dbReference>
<evidence type="ECO:0000313" key="2">
    <source>
        <dbReference type="EMBL" id="KAK3402058.1"/>
    </source>
</evidence>
<accession>A0AAE0PL77</accession>
<keyword evidence="3" id="KW-1185">Reference proteome</keyword>
<proteinExistence type="predicted"/>
<evidence type="ECO:0000313" key="3">
    <source>
        <dbReference type="Proteomes" id="UP001281003"/>
    </source>
</evidence>
<name>A0AAE0PL77_SORBR</name>